<dbReference type="STRING" id="1335048.AKL17_0039"/>
<dbReference type="Gene3D" id="2.30.30.40">
    <property type="entry name" value="SH3 Domains"/>
    <property type="match status" value="1"/>
</dbReference>
<protein>
    <recommendedName>
        <fullName evidence="2">SH3b domain-containing protein</fullName>
    </recommendedName>
</protein>
<dbReference type="AlphaFoldDB" id="A0A159YY55"/>
<dbReference type="EMBL" id="CP012661">
    <property type="protein sequence ID" value="AMY67301.1"/>
    <property type="molecule type" value="Genomic_DNA"/>
</dbReference>
<proteinExistence type="predicted"/>
<sequence length="100" mass="10716">MRGPLFRSLVAGALAAALGAGPAAAGWRDRYEVHGVEGDDMLKMRAGPGTGYVVIVGLPNGTILRVHSCQQTGGTRWCNVSLERARALKGYVSWAYLRKM</sequence>
<dbReference type="Pfam" id="PF08239">
    <property type="entry name" value="SH3_3"/>
    <property type="match status" value="1"/>
</dbReference>
<accession>A0A159YY55</accession>
<reference evidence="3 4" key="1">
    <citation type="submission" date="2015-09" db="EMBL/GenBank/DDBJ databases">
        <title>Complete genome sequence of Defluviimonas alba cai42t isolated from an oilfield in Xinjiang.</title>
        <authorList>
            <person name="Geng S."/>
            <person name="Pan X."/>
            <person name="Wu X."/>
        </authorList>
    </citation>
    <scope>NUCLEOTIDE SEQUENCE [LARGE SCALE GENOMIC DNA]</scope>
    <source>
        <strain evidence="4">cai42</strain>
    </source>
</reference>
<keyword evidence="4" id="KW-1185">Reference proteome</keyword>
<evidence type="ECO:0000313" key="4">
    <source>
        <dbReference type="Proteomes" id="UP000076128"/>
    </source>
</evidence>
<keyword evidence="1" id="KW-0732">Signal</keyword>
<feature type="chain" id="PRO_5007811577" description="SH3b domain-containing protein" evidence="1">
    <location>
        <begin position="26"/>
        <end position="100"/>
    </location>
</feature>
<name>A0A159YY55_9RHOB</name>
<dbReference type="InterPro" id="IPR003646">
    <property type="entry name" value="SH3-like_bac-type"/>
</dbReference>
<feature type="domain" description="SH3b" evidence="2">
    <location>
        <begin position="42"/>
        <end position="97"/>
    </location>
</feature>
<dbReference type="RefSeq" id="WP_066808389.1">
    <property type="nucleotide sequence ID" value="NZ_CP012661.1"/>
</dbReference>
<dbReference type="KEGG" id="daa:AKL17_0039"/>
<dbReference type="OrthoDB" id="8451772at2"/>
<dbReference type="PATRIC" id="fig|1335048.3.peg.42"/>
<evidence type="ECO:0000313" key="3">
    <source>
        <dbReference type="EMBL" id="AMY67301.1"/>
    </source>
</evidence>
<evidence type="ECO:0000256" key="1">
    <source>
        <dbReference type="SAM" id="SignalP"/>
    </source>
</evidence>
<organism evidence="3 4">
    <name type="scientific">Frigidibacter mobilis</name>
    <dbReference type="NCBI Taxonomy" id="1335048"/>
    <lineage>
        <taxon>Bacteria</taxon>
        <taxon>Pseudomonadati</taxon>
        <taxon>Pseudomonadota</taxon>
        <taxon>Alphaproteobacteria</taxon>
        <taxon>Rhodobacterales</taxon>
        <taxon>Paracoccaceae</taxon>
        <taxon>Frigidibacter</taxon>
    </lineage>
</organism>
<evidence type="ECO:0000259" key="2">
    <source>
        <dbReference type="Pfam" id="PF08239"/>
    </source>
</evidence>
<feature type="signal peptide" evidence="1">
    <location>
        <begin position="1"/>
        <end position="25"/>
    </location>
</feature>
<gene>
    <name evidence="3" type="ORF">AKL17_0039</name>
</gene>
<dbReference type="Proteomes" id="UP000076128">
    <property type="component" value="Chromosome"/>
</dbReference>